<accession>A0ABW4E0C2</accession>
<dbReference type="Proteomes" id="UP001597302">
    <property type="component" value="Unassembled WGS sequence"/>
</dbReference>
<comment type="caution">
    <text evidence="2">The sequence shown here is derived from an EMBL/GenBank/DDBJ whole genome shotgun (WGS) entry which is preliminary data.</text>
</comment>
<evidence type="ECO:0000313" key="2">
    <source>
        <dbReference type="EMBL" id="MFD1483429.1"/>
    </source>
</evidence>
<keyword evidence="1" id="KW-0175">Coiled coil</keyword>
<evidence type="ECO:0000313" key="3">
    <source>
        <dbReference type="Proteomes" id="UP001597302"/>
    </source>
</evidence>
<keyword evidence="3" id="KW-1185">Reference proteome</keyword>
<proteinExistence type="predicted"/>
<evidence type="ECO:0008006" key="4">
    <source>
        <dbReference type="Google" id="ProtNLM"/>
    </source>
</evidence>
<feature type="coiled-coil region" evidence="1">
    <location>
        <begin position="97"/>
        <end position="124"/>
    </location>
</feature>
<dbReference type="RefSeq" id="WP_131578728.1">
    <property type="nucleotide sequence ID" value="NZ_CBCSAJ010000127.1"/>
</dbReference>
<organism evidence="2 3">
    <name type="scientific">Paracoccus nototheniae</name>
    <dbReference type="NCBI Taxonomy" id="2489002"/>
    <lineage>
        <taxon>Bacteria</taxon>
        <taxon>Pseudomonadati</taxon>
        <taxon>Pseudomonadota</taxon>
        <taxon>Alphaproteobacteria</taxon>
        <taxon>Rhodobacterales</taxon>
        <taxon>Paracoccaceae</taxon>
        <taxon>Paracoccus</taxon>
    </lineage>
</organism>
<reference evidence="3" key="1">
    <citation type="journal article" date="2019" name="Int. J. Syst. Evol. Microbiol.">
        <title>The Global Catalogue of Microorganisms (GCM) 10K type strain sequencing project: providing services to taxonomists for standard genome sequencing and annotation.</title>
        <authorList>
            <consortium name="The Broad Institute Genomics Platform"/>
            <consortium name="The Broad Institute Genome Sequencing Center for Infectious Disease"/>
            <person name="Wu L."/>
            <person name="Ma J."/>
        </authorList>
    </citation>
    <scope>NUCLEOTIDE SEQUENCE [LARGE SCALE GENOMIC DNA]</scope>
    <source>
        <strain evidence="3">CCM 8875</strain>
    </source>
</reference>
<evidence type="ECO:0000256" key="1">
    <source>
        <dbReference type="SAM" id="Coils"/>
    </source>
</evidence>
<sequence>MQYSANQAAEATGKNVATITRAIKSGKLSATKDASGAWQINGAELSRVYPLRAQSLQTPTMQKNANPSQRDNFTEANALREELAALRERDKLKDTLLENYVAQTADLKEDRDKWRQQATNLLANQEAELVVPASVKRRRWWPF</sequence>
<protein>
    <recommendedName>
        <fullName evidence="4">DNA-binding protein</fullName>
    </recommendedName>
</protein>
<dbReference type="EMBL" id="JBHTOQ010000055">
    <property type="protein sequence ID" value="MFD1483429.1"/>
    <property type="molecule type" value="Genomic_DNA"/>
</dbReference>
<name>A0ABW4E0C2_9RHOB</name>
<gene>
    <name evidence="2" type="ORF">ACFQ5P_19220</name>
</gene>